<dbReference type="InterPro" id="IPR011009">
    <property type="entry name" value="Kinase-like_dom_sf"/>
</dbReference>
<dbReference type="Pfam" id="PF00069">
    <property type="entry name" value="Pkinase"/>
    <property type="match status" value="1"/>
</dbReference>
<sequence>MQRKLDKHIFVKEGDKFLDYMKLYEIALGVTRGIEYLRQGCDMQILHFDIKPYNILLDNNFTPKISDFGPAKVYPSDHSIVSLTIARGTLRDMAPPELYYKKMVVMLLMEMVGRRKNINANAKHLSQIYFLLWVYDQVTGGTSVEVEEMIIVALWCIQLNPYHRPQMSKVLEMLEGDIGKLQMTPKPFIYPADVLFNNDKFEMELEIFSTYQALQ</sequence>
<dbReference type="EC" id="2.7.11.1" evidence="2"/>
<dbReference type="PANTHER" id="PTHR27009">
    <property type="entry name" value="RUST RESISTANCE KINASE LR10-RELATED"/>
    <property type="match status" value="1"/>
</dbReference>
<gene>
    <name evidence="16" type="ORF">EUGRSUZ_K00021</name>
</gene>
<reference evidence="16" key="1">
    <citation type="submission" date="2013-07" db="EMBL/GenBank/DDBJ databases">
        <title>The genome of Eucalyptus grandis.</title>
        <authorList>
            <person name="Schmutz J."/>
            <person name="Hayes R."/>
            <person name="Myburg A."/>
            <person name="Tuskan G."/>
            <person name="Grattapaglia D."/>
            <person name="Rokhsar D.S."/>
        </authorList>
    </citation>
    <scope>NUCLEOTIDE SEQUENCE</scope>
    <source>
        <tissue evidence="16">Leaf extractions</tissue>
    </source>
</reference>
<evidence type="ECO:0000256" key="4">
    <source>
        <dbReference type="ARBA" id="ARBA00022679"/>
    </source>
</evidence>
<dbReference type="GO" id="GO:0016020">
    <property type="term" value="C:membrane"/>
    <property type="evidence" value="ECO:0007669"/>
    <property type="project" value="UniProtKB-SubCell"/>
</dbReference>
<evidence type="ECO:0000256" key="9">
    <source>
        <dbReference type="ARBA" id="ARBA00022840"/>
    </source>
</evidence>
<evidence type="ECO:0000313" key="16">
    <source>
        <dbReference type="EMBL" id="KCW46102.1"/>
    </source>
</evidence>
<dbReference type="InParanoid" id="A0A058ZWF4"/>
<comment type="catalytic activity">
    <reaction evidence="14">
        <text>L-seryl-[protein] + ATP = O-phospho-L-seryl-[protein] + ADP + H(+)</text>
        <dbReference type="Rhea" id="RHEA:17989"/>
        <dbReference type="Rhea" id="RHEA-COMP:9863"/>
        <dbReference type="Rhea" id="RHEA-COMP:11604"/>
        <dbReference type="ChEBI" id="CHEBI:15378"/>
        <dbReference type="ChEBI" id="CHEBI:29999"/>
        <dbReference type="ChEBI" id="CHEBI:30616"/>
        <dbReference type="ChEBI" id="CHEBI:83421"/>
        <dbReference type="ChEBI" id="CHEBI:456216"/>
        <dbReference type="EC" id="2.7.11.1"/>
    </reaction>
</comment>
<dbReference type="GO" id="GO:0005524">
    <property type="term" value="F:ATP binding"/>
    <property type="evidence" value="ECO:0007669"/>
    <property type="project" value="UniProtKB-KW"/>
</dbReference>
<evidence type="ECO:0000259" key="15">
    <source>
        <dbReference type="PROSITE" id="PS50011"/>
    </source>
</evidence>
<organism evidence="16">
    <name type="scientific">Eucalyptus grandis</name>
    <name type="common">Flooded gum</name>
    <dbReference type="NCBI Taxonomy" id="71139"/>
    <lineage>
        <taxon>Eukaryota</taxon>
        <taxon>Viridiplantae</taxon>
        <taxon>Streptophyta</taxon>
        <taxon>Embryophyta</taxon>
        <taxon>Tracheophyta</taxon>
        <taxon>Spermatophyta</taxon>
        <taxon>Magnoliopsida</taxon>
        <taxon>eudicotyledons</taxon>
        <taxon>Gunneridae</taxon>
        <taxon>Pentapetalae</taxon>
        <taxon>rosids</taxon>
        <taxon>malvids</taxon>
        <taxon>Myrtales</taxon>
        <taxon>Myrtaceae</taxon>
        <taxon>Myrtoideae</taxon>
        <taxon>Eucalypteae</taxon>
        <taxon>Eucalyptus</taxon>
    </lineage>
</organism>
<keyword evidence="9" id="KW-0067">ATP-binding</keyword>
<evidence type="ECO:0000256" key="11">
    <source>
        <dbReference type="ARBA" id="ARBA00023136"/>
    </source>
</evidence>
<dbReference type="PROSITE" id="PS50011">
    <property type="entry name" value="PROTEIN_KINASE_DOM"/>
    <property type="match status" value="1"/>
</dbReference>
<dbReference type="InterPro" id="IPR008271">
    <property type="entry name" value="Ser/Thr_kinase_AS"/>
</dbReference>
<evidence type="ECO:0000256" key="6">
    <source>
        <dbReference type="ARBA" id="ARBA00022729"/>
    </source>
</evidence>
<keyword evidence="4" id="KW-0808">Transferase</keyword>
<evidence type="ECO:0000256" key="10">
    <source>
        <dbReference type="ARBA" id="ARBA00022989"/>
    </source>
</evidence>
<evidence type="ECO:0000256" key="14">
    <source>
        <dbReference type="ARBA" id="ARBA00048679"/>
    </source>
</evidence>
<keyword evidence="10" id="KW-1133">Transmembrane helix</keyword>
<evidence type="ECO:0000256" key="13">
    <source>
        <dbReference type="ARBA" id="ARBA00047899"/>
    </source>
</evidence>
<name>A0A058ZWF4_EUCGR</name>
<comment type="subcellular location">
    <subcellularLocation>
        <location evidence="1">Membrane</location>
        <topology evidence="1">Single-pass type I membrane protein</topology>
    </subcellularLocation>
</comment>
<keyword evidence="6" id="KW-0732">Signal</keyword>
<feature type="domain" description="Protein kinase" evidence="15">
    <location>
        <begin position="1"/>
        <end position="189"/>
    </location>
</feature>
<keyword evidence="8" id="KW-0418">Kinase</keyword>
<keyword evidence="11" id="KW-0472">Membrane</keyword>
<keyword evidence="5" id="KW-0812">Transmembrane</keyword>
<protein>
    <recommendedName>
        <fullName evidence="2">non-specific serine/threonine protein kinase</fullName>
        <ecNumber evidence="2">2.7.11.1</ecNumber>
    </recommendedName>
</protein>
<evidence type="ECO:0000256" key="2">
    <source>
        <dbReference type="ARBA" id="ARBA00012513"/>
    </source>
</evidence>
<accession>A0A058ZWF4</accession>
<dbReference type="AlphaFoldDB" id="A0A058ZWF4"/>
<evidence type="ECO:0000256" key="3">
    <source>
        <dbReference type="ARBA" id="ARBA00022527"/>
    </source>
</evidence>
<dbReference type="InterPro" id="IPR045874">
    <property type="entry name" value="LRK10/LRL21-25-like"/>
</dbReference>
<evidence type="ECO:0000256" key="12">
    <source>
        <dbReference type="ARBA" id="ARBA00023180"/>
    </source>
</evidence>
<proteinExistence type="predicted"/>
<dbReference type="EMBL" id="KK198763">
    <property type="protein sequence ID" value="KCW46102.1"/>
    <property type="molecule type" value="Genomic_DNA"/>
</dbReference>
<keyword evidence="7" id="KW-0547">Nucleotide-binding</keyword>
<dbReference type="Gene3D" id="1.10.510.10">
    <property type="entry name" value="Transferase(Phosphotransferase) domain 1"/>
    <property type="match status" value="1"/>
</dbReference>
<comment type="catalytic activity">
    <reaction evidence="13">
        <text>L-threonyl-[protein] + ATP = O-phospho-L-threonyl-[protein] + ADP + H(+)</text>
        <dbReference type="Rhea" id="RHEA:46608"/>
        <dbReference type="Rhea" id="RHEA-COMP:11060"/>
        <dbReference type="Rhea" id="RHEA-COMP:11605"/>
        <dbReference type="ChEBI" id="CHEBI:15378"/>
        <dbReference type="ChEBI" id="CHEBI:30013"/>
        <dbReference type="ChEBI" id="CHEBI:30616"/>
        <dbReference type="ChEBI" id="CHEBI:61977"/>
        <dbReference type="ChEBI" id="CHEBI:456216"/>
        <dbReference type="EC" id="2.7.11.1"/>
    </reaction>
</comment>
<evidence type="ECO:0000256" key="5">
    <source>
        <dbReference type="ARBA" id="ARBA00022692"/>
    </source>
</evidence>
<dbReference type="GO" id="GO:0004674">
    <property type="term" value="F:protein serine/threonine kinase activity"/>
    <property type="evidence" value="ECO:0007669"/>
    <property type="project" value="UniProtKB-KW"/>
</dbReference>
<dbReference type="FunFam" id="1.10.510.10:FF:001023">
    <property type="entry name" value="Os07g0541700 protein"/>
    <property type="match status" value="1"/>
</dbReference>
<keyword evidence="12" id="KW-0325">Glycoprotein</keyword>
<evidence type="ECO:0000256" key="8">
    <source>
        <dbReference type="ARBA" id="ARBA00022777"/>
    </source>
</evidence>
<dbReference type="Gramene" id="KCW46102">
    <property type="protein sequence ID" value="KCW46102"/>
    <property type="gene ID" value="EUGRSUZ_K00021"/>
</dbReference>
<evidence type="ECO:0000256" key="1">
    <source>
        <dbReference type="ARBA" id="ARBA00004479"/>
    </source>
</evidence>
<keyword evidence="3" id="KW-0723">Serine/threonine-protein kinase</keyword>
<dbReference type="InterPro" id="IPR000719">
    <property type="entry name" value="Prot_kinase_dom"/>
</dbReference>
<dbReference type="OMA" id="PFFCEDD"/>
<evidence type="ECO:0000256" key="7">
    <source>
        <dbReference type="ARBA" id="ARBA00022741"/>
    </source>
</evidence>
<dbReference type="PROSITE" id="PS00108">
    <property type="entry name" value="PROTEIN_KINASE_ST"/>
    <property type="match status" value="1"/>
</dbReference>
<dbReference type="SUPFAM" id="SSF56112">
    <property type="entry name" value="Protein kinase-like (PK-like)"/>
    <property type="match status" value="1"/>
</dbReference>